<sequence>MSSLYDPLYTSNQEIQQAIDDLNDMIADRVFNDDIYNVLTSESYQGANLQDQRLWGTYSTDKENQELLILYCSGLMIKLYMPTGSEGQYFLDCGSYSFDPSNNQLSLNFSGSLNIYKASFTDTGIYLKLIDGSSYDEWTWIRLK</sequence>
<protein>
    <submittedName>
        <fullName evidence="1">Uncharacterized protein</fullName>
    </submittedName>
</protein>
<name>A0A645A6V7_9ZZZZ</name>
<accession>A0A645A6V7</accession>
<dbReference type="EMBL" id="VSSQ01012259">
    <property type="protein sequence ID" value="MPM48797.1"/>
    <property type="molecule type" value="Genomic_DNA"/>
</dbReference>
<evidence type="ECO:0000313" key="1">
    <source>
        <dbReference type="EMBL" id="MPM48797.1"/>
    </source>
</evidence>
<gene>
    <name evidence="1" type="ORF">SDC9_95524</name>
</gene>
<comment type="caution">
    <text evidence="1">The sequence shown here is derived from an EMBL/GenBank/DDBJ whole genome shotgun (WGS) entry which is preliminary data.</text>
</comment>
<organism evidence="1">
    <name type="scientific">bioreactor metagenome</name>
    <dbReference type="NCBI Taxonomy" id="1076179"/>
    <lineage>
        <taxon>unclassified sequences</taxon>
        <taxon>metagenomes</taxon>
        <taxon>ecological metagenomes</taxon>
    </lineage>
</organism>
<dbReference type="AlphaFoldDB" id="A0A645A6V7"/>
<proteinExistence type="predicted"/>
<reference evidence="1" key="1">
    <citation type="submission" date="2019-08" db="EMBL/GenBank/DDBJ databases">
        <authorList>
            <person name="Kucharzyk K."/>
            <person name="Murdoch R.W."/>
            <person name="Higgins S."/>
            <person name="Loffler F."/>
        </authorList>
    </citation>
    <scope>NUCLEOTIDE SEQUENCE</scope>
</reference>